<evidence type="ECO:0000313" key="3">
    <source>
        <dbReference type="Proteomes" id="UP000886595"/>
    </source>
</evidence>
<proteinExistence type="predicted"/>
<sequence>MDSKSKSIPIWFLSSFKSFGTLKPTCSTSYGGGRIHQRWTGDAIGLYTAAEDSGGPSRSEAGVAIEPYGRVPFSQTQSLEPQSSKPHRN</sequence>
<gene>
    <name evidence="2" type="ORF">Bca52824_026476</name>
</gene>
<feature type="region of interest" description="Disordered" evidence="1">
    <location>
        <begin position="70"/>
        <end position="89"/>
    </location>
</feature>
<protein>
    <submittedName>
        <fullName evidence="2">Uncharacterized protein</fullName>
    </submittedName>
</protein>
<comment type="caution">
    <text evidence="2">The sequence shown here is derived from an EMBL/GenBank/DDBJ whole genome shotgun (WGS) entry which is preliminary data.</text>
</comment>
<dbReference type="OrthoDB" id="10413035at2759"/>
<dbReference type="EMBL" id="JAAMPC010000006">
    <property type="protein sequence ID" value="KAG2306728.1"/>
    <property type="molecule type" value="Genomic_DNA"/>
</dbReference>
<dbReference type="AlphaFoldDB" id="A0A8X7SGK2"/>
<evidence type="ECO:0000313" key="2">
    <source>
        <dbReference type="EMBL" id="KAG2306728.1"/>
    </source>
</evidence>
<keyword evidence="3" id="KW-1185">Reference proteome</keyword>
<organism evidence="2 3">
    <name type="scientific">Brassica carinata</name>
    <name type="common">Ethiopian mustard</name>
    <name type="synonym">Abyssinian cabbage</name>
    <dbReference type="NCBI Taxonomy" id="52824"/>
    <lineage>
        <taxon>Eukaryota</taxon>
        <taxon>Viridiplantae</taxon>
        <taxon>Streptophyta</taxon>
        <taxon>Embryophyta</taxon>
        <taxon>Tracheophyta</taxon>
        <taxon>Spermatophyta</taxon>
        <taxon>Magnoliopsida</taxon>
        <taxon>eudicotyledons</taxon>
        <taxon>Gunneridae</taxon>
        <taxon>Pentapetalae</taxon>
        <taxon>rosids</taxon>
        <taxon>malvids</taxon>
        <taxon>Brassicales</taxon>
        <taxon>Brassicaceae</taxon>
        <taxon>Brassiceae</taxon>
        <taxon>Brassica</taxon>
    </lineage>
</organism>
<accession>A0A8X7SGK2</accession>
<evidence type="ECO:0000256" key="1">
    <source>
        <dbReference type="SAM" id="MobiDB-lite"/>
    </source>
</evidence>
<name>A0A8X7SGK2_BRACI</name>
<dbReference type="Proteomes" id="UP000886595">
    <property type="component" value="Unassembled WGS sequence"/>
</dbReference>
<reference evidence="2 3" key="1">
    <citation type="submission" date="2020-02" db="EMBL/GenBank/DDBJ databases">
        <authorList>
            <person name="Ma Q."/>
            <person name="Huang Y."/>
            <person name="Song X."/>
            <person name="Pei D."/>
        </authorList>
    </citation>
    <scope>NUCLEOTIDE SEQUENCE [LARGE SCALE GENOMIC DNA]</scope>
    <source>
        <strain evidence="2">Sxm20200214</strain>
        <tissue evidence="2">Leaf</tissue>
    </source>
</reference>
<feature type="compositionally biased region" description="Polar residues" evidence="1">
    <location>
        <begin position="73"/>
        <end position="89"/>
    </location>
</feature>